<protein>
    <submittedName>
        <fullName evidence="1">DUF3293 domain-containing protein</fullName>
    </submittedName>
</protein>
<dbReference type="AlphaFoldDB" id="A0A3E1KCT6"/>
<dbReference type="Proteomes" id="UP000260351">
    <property type="component" value="Unassembled WGS sequence"/>
</dbReference>
<sequence length="172" mass="18911">MVPQQPRSPVTIHELMNIDVASNSPESLLQAFAATDYRVRIAGRELIVRPGLRQPDLDEALRHRSWAIVTAFNPGGTRISAARNRARHRRLLDTVGEAGIEFHPAVNRDPGGDWPDEVALLLVDITRSRLDALADTFDQAAVVTGRPGRAAILRLYGEGWPSPLPDWAGHCS</sequence>
<name>A0A3E1KCT6_9GAMM</name>
<dbReference type="Pfam" id="PF11697">
    <property type="entry name" value="DUF3293"/>
    <property type="match status" value="1"/>
</dbReference>
<proteinExistence type="predicted"/>
<organism evidence="1 2">
    <name type="scientific">Wenzhouxiangella sediminis</name>
    <dbReference type="NCBI Taxonomy" id="1792836"/>
    <lineage>
        <taxon>Bacteria</taxon>
        <taxon>Pseudomonadati</taxon>
        <taxon>Pseudomonadota</taxon>
        <taxon>Gammaproteobacteria</taxon>
        <taxon>Chromatiales</taxon>
        <taxon>Wenzhouxiangellaceae</taxon>
        <taxon>Wenzhouxiangella</taxon>
    </lineage>
</organism>
<comment type="caution">
    <text evidence="1">The sequence shown here is derived from an EMBL/GenBank/DDBJ whole genome shotgun (WGS) entry which is preliminary data.</text>
</comment>
<dbReference type="InterPro" id="IPR021710">
    <property type="entry name" value="DUF3293"/>
</dbReference>
<evidence type="ECO:0000313" key="1">
    <source>
        <dbReference type="EMBL" id="RFF32037.1"/>
    </source>
</evidence>
<accession>A0A3E1KCT6</accession>
<dbReference type="EMBL" id="QUZK01000014">
    <property type="protein sequence ID" value="RFF32037.1"/>
    <property type="molecule type" value="Genomic_DNA"/>
</dbReference>
<reference evidence="1 2" key="1">
    <citation type="submission" date="2018-08" db="EMBL/GenBank/DDBJ databases">
        <title>Wenzhouxiangella salilacus sp. nov., a novel bacterium isolated from a saline lake in Xinjiang Province, China.</title>
        <authorList>
            <person name="Han S."/>
        </authorList>
    </citation>
    <scope>NUCLEOTIDE SEQUENCE [LARGE SCALE GENOMIC DNA]</scope>
    <source>
        <strain evidence="1 2">XDB06</strain>
    </source>
</reference>
<keyword evidence="2" id="KW-1185">Reference proteome</keyword>
<gene>
    <name evidence="1" type="ORF">DZC52_03325</name>
</gene>
<dbReference type="OrthoDB" id="1493624at2"/>
<evidence type="ECO:0000313" key="2">
    <source>
        <dbReference type="Proteomes" id="UP000260351"/>
    </source>
</evidence>